<feature type="compositionally biased region" description="Basic and acidic residues" evidence="1">
    <location>
        <begin position="207"/>
        <end position="220"/>
    </location>
</feature>
<name>A0A382S3N0_9ZZZZ</name>
<dbReference type="PROSITE" id="PS50850">
    <property type="entry name" value="MFS"/>
    <property type="match status" value="1"/>
</dbReference>
<accession>A0A382S3N0</accession>
<dbReference type="InterPro" id="IPR050327">
    <property type="entry name" value="Proton-linked_MCT"/>
</dbReference>
<keyword evidence="2" id="KW-0812">Transmembrane</keyword>
<reference evidence="4" key="1">
    <citation type="submission" date="2018-05" db="EMBL/GenBank/DDBJ databases">
        <authorList>
            <person name="Lanie J.A."/>
            <person name="Ng W.-L."/>
            <person name="Kazmierczak K.M."/>
            <person name="Andrzejewski T.M."/>
            <person name="Davidsen T.M."/>
            <person name="Wayne K.J."/>
            <person name="Tettelin H."/>
            <person name="Glass J.I."/>
            <person name="Rusch D."/>
            <person name="Podicherti R."/>
            <person name="Tsui H.-C.T."/>
            <person name="Winkler M.E."/>
        </authorList>
    </citation>
    <scope>NUCLEOTIDE SEQUENCE</scope>
</reference>
<dbReference type="SUPFAM" id="SSF103473">
    <property type="entry name" value="MFS general substrate transporter"/>
    <property type="match status" value="1"/>
</dbReference>
<dbReference type="PANTHER" id="PTHR11360:SF284">
    <property type="entry name" value="EG:103B4.3 PROTEIN-RELATED"/>
    <property type="match status" value="1"/>
</dbReference>
<feature type="domain" description="Major facilitator superfamily (MFS) profile" evidence="3">
    <location>
        <begin position="20"/>
        <end position="294"/>
    </location>
</feature>
<evidence type="ECO:0000259" key="3">
    <source>
        <dbReference type="PROSITE" id="PS50850"/>
    </source>
</evidence>
<feature type="region of interest" description="Disordered" evidence="1">
    <location>
        <begin position="207"/>
        <end position="238"/>
    </location>
</feature>
<dbReference type="InterPro" id="IPR011701">
    <property type="entry name" value="MFS"/>
</dbReference>
<evidence type="ECO:0000256" key="2">
    <source>
        <dbReference type="SAM" id="Phobius"/>
    </source>
</evidence>
<feature type="transmembrane region" description="Helical" evidence="2">
    <location>
        <begin position="21"/>
        <end position="48"/>
    </location>
</feature>
<dbReference type="InterPro" id="IPR020846">
    <property type="entry name" value="MFS_dom"/>
</dbReference>
<evidence type="ECO:0000256" key="1">
    <source>
        <dbReference type="SAM" id="MobiDB-lite"/>
    </source>
</evidence>
<dbReference type="AlphaFoldDB" id="A0A382S3N0"/>
<keyword evidence="2" id="KW-1133">Transmembrane helix</keyword>
<protein>
    <recommendedName>
        <fullName evidence="3">Major facilitator superfamily (MFS) profile domain-containing protein</fullName>
    </recommendedName>
</protein>
<dbReference type="EMBL" id="UINC01126161">
    <property type="protein sequence ID" value="SVD04463.1"/>
    <property type="molecule type" value="Genomic_DNA"/>
</dbReference>
<evidence type="ECO:0000313" key="4">
    <source>
        <dbReference type="EMBL" id="SVD04463.1"/>
    </source>
</evidence>
<feature type="transmembrane region" description="Helical" evidence="2">
    <location>
        <begin position="151"/>
        <end position="171"/>
    </location>
</feature>
<dbReference type="PANTHER" id="PTHR11360">
    <property type="entry name" value="MONOCARBOXYLATE TRANSPORTER"/>
    <property type="match status" value="1"/>
</dbReference>
<feature type="transmembrane region" description="Helical" evidence="2">
    <location>
        <begin position="249"/>
        <end position="271"/>
    </location>
</feature>
<feature type="compositionally biased region" description="Polar residues" evidence="1">
    <location>
        <begin position="221"/>
        <end position="233"/>
    </location>
</feature>
<feature type="transmembrane region" description="Helical" evidence="2">
    <location>
        <begin position="112"/>
        <end position="131"/>
    </location>
</feature>
<feature type="non-terminal residue" evidence="4">
    <location>
        <position position="294"/>
    </location>
</feature>
<dbReference type="Gene3D" id="1.20.1250.20">
    <property type="entry name" value="MFS general substrate transporter like domains"/>
    <property type="match status" value="1"/>
</dbReference>
<proteinExistence type="predicted"/>
<keyword evidence="2" id="KW-0472">Membrane</keyword>
<gene>
    <name evidence="4" type="ORF">METZ01_LOCUS357317</name>
</gene>
<sequence length="294" mass="32354">MNQEKETDALQSPRRGIFYGWWLTGIAAFVMVIGTVPIFQGMTAWFVVLEQQFGWNRAQLSLAFSLTRAEGTVMGPVAGYLVDKVGPRRMVLSGLLVMGVGFLLFSRVNNLWQFYGAFVLASMGAGFGTWLPMMTVLNHWFQKRRSLAMSLAMEGFALGGVFVIPVLAWSIDPEEPDRLGWRATAAIIGLGLIVLAGPVSRLVRNRPEEYGEVPDGRRNSQLESEATGSNQGDQADGDYTWQEAVRTRAFWLITVGHAGTSIVVVTLTVHLGPMLTDQGYSLQLVAWVVSTYTA</sequence>
<dbReference type="GO" id="GO:0022857">
    <property type="term" value="F:transmembrane transporter activity"/>
    <property type="evidence" value="ECO:0007669"/>
    <property type="project" value="InterPro"/>
</dbReference>
<feature type="transmembrane region" description="Helical" evidence="2">
    <location>
        <begin position="183"/>
        <end position="203"/>
    </location>
</feature>
<organism evidence="4">
    <name type="scientific">marine metagenome</name>
    <dbReference type="NCBI Taxonomy" id="408172"/>
    <lineage>
        <taxon>unclassified sequences</taxon>
        <taxon>metagenomes</taxon>
        <taxon>ecological metagenomes</taxon>
    </lineage>
</organism>
<dbReference type="Pfam" id="PF07690">
    <property type="entry name" value="MFS_1"/>
    <property type="match status" value="1"/>
</dbReference>
<dbReference type="InterPro" id="IPR036259">
    <property type="entry name" value="MFS_trans_sf"/>
</dbReference>